<comment type="caution">
    <text evidence="5">The sequence shown here is derived from an EMBL/GenBank/DDBJ whole genome shotgun (WGS) entry which is preliminary data.</text>
</comment>
<name>A0A1Y1VJG1_9FUNG</name>
<gene>
    <name evidence="5" type="ORF">BCR36DRAFT_580736</name>
</gene>
<sequence length="459" mass="52176">MLTQINPATTVDFPFEREQKIEIENIYNQNVDPNALNKFAKLPNNQEIMIISEFELESGYVLKNVPVAYKTLGTLNETRDNVLVLCHALSGSSDFEDWWGDLVGPGKPFDTNIFFIFCGNVLGSPYGTASPVTINPETQRIYGPEFPLTTIRDDVRIHREVLDRLNVRSIEYVIGGSLGGMQALEWAFFGPEYVHNLVAIATCASQSAWGISWNECQRQAIFSDPNFNYGYYTPDSTPNAGLSTARMQAMMTYRTRNSFQSRFGRKIMQTSNHHLKANNFLKHNEGNKNIRLNDPAHKKPLPQNLYNKKTIISQPVVYSAQSYLRYQGDKFIQRFDANCYVAITRKIDTHDISRDRASSIEEALNMISQPTLVVGIASDGLFTASETEEIAKNIPDHHLEWIESDDGHDAFLLEFKQMQDILLNFMKEKTPQYEKLGVVTEDSKYKKPMKASLFGEFEG</sequence>
<dbReference type="Proteomes" id="UP000193719">
    <property type="component" value="Unassembled WGS sequence"/>
</dbReference>
<comment type="similarity">
    <text evidence="1">Belongs to the AB hydrolase superfamily. MetX family.</text>
</comment>
<feature type="active site" evidence="3">
    <location>
        <position position="379"/>
    </location>
</feature>
<dbReference type="InterPro" id="IPR000073">
    <property type="entry name" value="AB_hydrolase_1"/>
</dbReference>
<dbReference type="HAMAP" id="MF_00296">
    <property type="entry name" value="MetX_acyltransf"/>
    <property type="match status" value="1"/>
</dbReference>
<dbReference type="NCBIfam" id="TIGR01392">
    <property type="entry name" value="homoserO_Ac_trn"/>
    <property type="match status" value="1"/>
</dbReference>
<keyword evidence="2 5" id="KW-0808">Transferase</keyword>
<dbReference type="GO" id="GO:0009086">
    <property type="term" value="P:methionine biosynthetic process"/>
    <property type="evidence" value="ECO:0007669"/>
    <property type="project" value="TreeGrafter"/>
</dbReference>
<reference evidence="5 6" key="2">
    <citation type="submission" date="2016-08" db="EMBL/GenBank/DDBJ databases">
        <title>Pervasive Adenine N6-methylation of Active Genes in Fungi.</title>
        <authorList>
            <consortium name="DOE Joint Genome Institute"/>
            <person name="Mondo S.J."/>
            <person name="Dannebaum R.O."/>
            <person name="Kuo R.C."/>
            <person name="Labutti K."/>
            <person name="Haridas S."/>
            <person name="Kuo A."/>
            <person name="Salamov A."/>
            <person name="Ahrendt S.R."/>
            <person name="Lipzen A."/>
            <person name="Sullivan W."/>
            <person name="Andreopoulos W.B."/>
            <person name="Clum A."/>
            <person name="Lindquist E."/>
            <person name="Daum C."/>
            <person name="Ramamoorthy G.K."/>
            <person name="Gryganskyi A."/>
            <person name="Culley D."/>
            <person name="Magnuson J.K."/>
            <person name="James T.Y."/>
            <person name="O'Malley M.A."/>
            <person name="Stajich J.E."/>
            <person name="Spatafora J.W."/>
            <person name="Visel A."/>
            <person name="Grigoriev I.V."/>
        </authorList>
    </citation>
    <scope>NUCLEOTIDE SEQUENCE [LARGE SCALE GENOMIC DNA]</scope>
    <source>
        <strain evidence="6">finn</strain>
    </source>
</reference>
<dbReference type="SUPFAM" id="SSF53474">
    <property type="entry name" value="alpha/beta-Hydrolases"/>
    <property type="match status" value="1"/>
</dbReference>
<evidence type="ECO:0000259" key="4">
    <source>
        <dbReference type="Pfam" id="PF00561"/>
    </source>
</evidence>
<dbReference type="STRING" id="1754191.A0A1Y1VJG1"/>
<feature type="domain" description="AB hydrolase-1" evidence="4">
    <location>
        <begin position="81"/>
        <end position="414"/>
    </location>
</feature>
<evidence type="ECO:0000256" key="2">
    <source>
        <dbReference type="ARBA" id="ARBA00022679"/>
    </source>
</evidence>
<dbReference type="EMBL" id="MCFH01000006">
    <property type="protein sequence ID" value="ORX57329.1"/>
    <property type="molecule type" value="Genomic_DNA"/>
</dbReference>
<dbReference type="PANTHER" id="PTHR32268:SF11">
    <property type="entry name" value="HOMOSERINE O-ACETYLTRANSFERASE"/>
    <property type="match status" value="1"/>
</dbReference>
<organism evidence="5 6">
    <name type="scientific">Piromyces finnis</name>
    <dbReference type="NCBI Taxonomy" id="1754191"/>
    <lineage>
        <taxon>Eukaryota</taxon>
        <taxon>Fungi</taxon>
        <taxon>Fungi incertae sedis</taxon>
        <taxon>Chytridiomycota</taxon>
        <taxon>Chytridiomycota incertae sedis</taxon>
        <taxon>Neocallimastigomycetes</taxon>
        <taxon>Neocallimastigales</taxon>
        <taxon>Neocallimastigaceae</taxon>
        <taxon>Piromyces</taxon>
    </lineage>
</organism>
<keyword evidence="6" id="KW-1185">Reference proteome</keyword>
<dbReference type="NCBIfam" id="NF001209">
    <property type="entry name" value="PRK00175.1"/>
    <property type="match status" value="1"/>
</dbReference>
<dbReference type="InterPro" id="IPR008220">
    <property type="entry name" value="HAT_MetX-like"/>
</dbReference>
<dbReference type="Gene3D" id="3.40.50.1820">
    <property type="entry name" value="alpha/beta hydrolase"/>
    <property type="match status" value="1"/>
</dbReference>
<evidence type="ECO:0000313" key="5">
    <source>
        <dbReference type="EMBL" id="ORX57329.1"/>
    </source>
</evidence>
<evidence type="ECO:0000256" key="1">
    <source>
        <dbReference type="ARBA" id="ARBA00006886"/>
    </source>
</evidence>
<dbReference type="GO" id="GO:0004414">
    <property type="term" value="F:homoserine O-acetyltransferase activity"/>
    <property type="evidence" value="ECO:0007669"/>
    <property type="project" value="TreeGrafter"/>
</dbReference>
<dbReference type="InterPro" id="IPR029058">
    <property type="entry name" value="AB_hydrolase_fold"/>
</dbReference>
<feature type="active site" evidence="3">
    <location>
        <position position="408"/>
    </location>
</feature>
<proteinExistence type="inferred from homology"/>
<accession>A0A1Y1VJG1</accession>
<protein>
    <submittedName>
        <fullName evidence="5">Homoserine O-acetyltransferase</fullName>
    </submittedName>
</protein>
<dbReference type="OrthoDB" id="191364at2759"/>
<dbReference type="Pfam" id="PF00561">
    <property type="entry name" value="Abhydrolase_1"/>
    <property type="match status" value="1"/>
</dbReference>
<reference evidence="5 6" key="1">
    <citation type="submission" date="2016-08" db="EMBL/GenBank/DDBJ databases">
        <title>Genomes of anaerobic fungi encode conserved fungal cellulosomes for biomass hydrolysis.</title>
        <authorList>
            <consortium name="DOE Joint Genome Institute"/>
            <person name="Haitjema C.H."/>
            <person name="Gilmore S.P."/>
            <person name="Henske J.K."/>
            <person name="Solomon K.V."/>
            <person name="De Groot R."/>
            <person name="Kuo A."/>
            <person name="Mondo S.J."/>
            <person name="Salamov A.A."/>
            <person name="Labutti K."/>
            <person name="Zhao Z."/>
            <person name="Chiniquy J."/>
            <person name="Barry K."/>
            <person name="Brewer H.M."/>
            <person name="Purvine S.O."/>
            <person name="Wright A.T."/>
            <person name="Boxma B."/>
            <person name="Van Alen T."/>
            <person name="Hackstein J.H."/>
            <person name="Baker S.E."/>
            <person name="Grigoriev I.V."/>
            <person name="O'Malley M.A."/>
        </authorList>
    </citation>
    <scope>NUCLEOTIDE SEQUENCE [LARGE SCALE GENOMIC DNA]</scope>
    <source>
        <strain evidence="6">finn</strain>
    </source>
</reference>
<dbReference type="PANTHER" id="PTHR32268">
    <property type="entry name" value="HOMOSERINE O-ACETYLTRANSFERASE"/>
    <property type="match status" value="1"/>
</dbReference>
<feature type="active site" description="Nucleophile" evidence="3">
    <location>
        <position position="177"/>
    </location>
</feature>
<evidence type="ECO:0000313" key="6">
    <source>
        <dbReference type="Proteomes" id="UP000193719"/>
    </source>
</evidence>
<evidence type="ECO:0000256" key="3">
    <source>
        <dbReference type="PIRSR" id="PIRSR000443-1"/>
    </source>
</evidence>
<dbReference type="PIRSF" id="PIRSF000443">
    <property type="entry name" value="Homoser_Ac_trans"/>
    <property type="match status" value="1"/>
</dbReference>
<dbReference type="GO" id="GO:0009092">
    <property type="term" value="P:homoserine metabolic process"/>
    <property type="evidence" value="ECO:0007669"/>
    <property type="project" value="TreeGrafter"/>
</dbReference>
<dbReference type="AlphaFoldDB" id="A0A1Y1VJG1"/>